<keyword evidence="6 7" id="KW-0472">Membrane</keyword>
<proteinExistence type="predicted"/>
<dbReference type="GO" id="GO:0016020">
    <property type="term" value="C:membrane"/>
    <property type="evidence" value="ECO:0007669"/>
    <property type="project" value="UniProtKB-SubCell"/>
</dbReference>
<keyword evidence="5 7" id="KW-1133">Transmembrane helix</keyword>
<feature type="transmembrane region" description="Helical" evidence="7">
    <location>
        <begin position="297"/>
        <end position="317"/>
    </location>
</feature>
<dbReference type="InterPro" id="IPR018825">
    <property type="entry name" value="DUF2427"/>
</dbReference>
<dbReference type="Gene3D" id="1.20.120.1770">
    <property type="match status" value="1"/>
</dbReference>
<feature type="transmembrane region" description="Helical" evidence="7">
    <location>
        <begin position="393"/>
        <end position="415"/>
    </location>
</feature>
<organism evidence="10 11">
    <name type="scientific">Colletotrichum zoysiae</name>
    <dbReference type="NCBI Taxonomy" id="1216348"/>
    <lineage>
        <taxon>Eukaryota</taxon>
        <taxon>Fungi</taxon>
        <taxon>Dikarya</taxon>
        <taxon>Ascomycota</taxon>
        <taxon>Pezizomycotina</taxon>
        <taxon>Sordariomycetes</taxon>
        <taxon>Hypocreomycetidae</taxon>
        <taxon>Glomerellales</taxon>
        <taxon>Glomerellaceae</taxon>
        <taxon>Colletotrichum</taxon>
        <taxon>Colletotrichum graminicola species complex</taxon>
    </lineage>
</organism>
<feature type="transmembrane region" description="Helical" evidence="7">
    <location>
        <begin position="329"/>
        <end position="346"/>
    </location>
</feature>
<dbReference type="Proteomes" id="UP001232148">
    <property type="component" value="Unassembled WGS sequence"/>
</dbReference>
<evidence type="ECO:0000259" key="9">
    <source>
        <dbReference type="SMART" id="SM00665"/>
    </source>
</evidence>
<evidence type="ECO:0000256" key="8">
    <source>
        <dbReference type="SAM" id="SignalP"/>
    </source>
</evidence>
<dbReference type="SUPFAM" id="SSF49344">
    <property type="entry name" value="CBD9-like"/>
    <property type="match status" value="1"/>
</dbReference>
<comment type="subcellular location">
    <subcellularLocation>
        <location evidence="1">Membrane</location>
    </subcellularLocation>
</comment>
<dbReference type="Pfam" id="PF16010">
    <property type="entry name" value="CDH-cyt"/>
    <property type="match status" value="1"/>
</dbReference>
<feature type="chain" id="PRO_5042061899" evidence="8">
    <location>
        <begin position="17"/>
        <end position="462"/>
    </location>
</feature>
<accession>A0AAD9LZE4</accession>
<keyword evidence="4" id="KW-0249">Electron transport</keyword>
<keyword evidence="11" id="KW-1185">Reference proteome</keyword>
<comment type="caution">
    <text evidence="10">The sequence shown here is derived from an EMBL/GenBank/DDBJ whole genome shotgun (WGS) entry which is preliminary data.</text>
</comment>
<feature type="non-terminal residue" evidence="10">
    <location>
        <position position="1"/>
    </location>
</feature>
<gene>
    <name evidence="10" type="ORF">LX32DRAFT_497198</name>
</gene>
<sequence length="462" mass="49434">ILLLLVQLVHPAVAEASQYCRSGHDAGEVDFCVGVGIFHNHSTASHDLYVRLHVTQSSSGKGWNAIGTGPTMAGALMFIVYGDPLSGRDPTVSVRTVTSNSHQPLRPVKAVDAGLANVRLIQSEWLQTKGAHDAVVFVASVAAVCYGCSRWPGSPIDVSDTSHPWIWAWNDRQDMSRADYAADAGMEVHNFGAGGWGLFYVDMQRSTGHSASLPQIQPGVAAIGASTFPGETSTSFSNAENTSSGITSFLVALGRFGLGLGLVHLHAFFMTTAFLVIFPMGVAAIALGSSSSFRYHWVLQTLASSLAAMGAIVGVIISRTQPFWTSHQVAGIIILLLVLMQVVLGLRHHFVFLRIRQRSWVSHAHIWSGRFILFSGLGNIVSGMAMAGHATGVGIWLVLVFMLLGAASLALWICVARRRSRMASPGFRENATGAAAWRRVDASNFASCDASDGESLEDSKDE</sequence>
<evidence type="ECO:0000313" key="11">
    <source>
        <dbReference type="Proteomes" id="UP001232148"/>
    </source>
</evidence>
<dbReference type="InterPro" id="IPR015920">
    <property type="entry name" value="Cellobiose_DH-like_cyt"/>
</dbReference>
<evidence type="ECO:0000313" key="10">
    <source>
        <dbReference type="EMBL" id="KAK2026624.1"/>
    </source>
</evidence>
<dbReference type="PANTHER" id="PTHR47797:SF3">
    <property type="entry name" value="CYTOCHROME B561 DOMAIN-CONTAINING PROTEIN"/>
    <property type="match status" value="1"/>
</dbReference>
<dbReference type="Pfam" id="PF10348">
    <property type="entry name" value="DUF2427"/>
    <property type="match status" value="1"/>
</dbReference>
<name>A0AAD9LZE4_9PEZI</name>
<evidence type="ECO:0000256" key="1">
    <source>
        <dbReference type="ARBA" id="ARBA00004370"/>
    </source>
</evidence>
<dbReference type="PANTHER" id="PTHR47797">
    <property type="entry name" value="DEHYDROGENASE, PUTATIVE (AFU_ORTHOLOGUE AFUA_8G05805)-RELATED"/>
    <property type="match status" value="1"/>
</dbReference>
<dbReference type="AlphaFoldDB" id="A0AAD9LZE4"/>
<dbReference type="CDD" id="cd08760">
    <property type="entry name" value="Cyt_b561_FRRS1_like"/>
    <property type="match status" value="1"/>
</dbReference>
<keyword evidence="2" id="KW-0813">Transport</keyword>
<evidence type="ECO:0000256" key="4">
    <source>
        <dbReference type="ARBA" id="ARBA00022982"/>
    </source>
</evidence>
<keyword evidence="8" id="KW-0732">Signal</keyword>
<dbReference type="CDD" id="cd09630">
    <property type="entry name" value="CDH_like_cytochrome"/>
    <property type="match status" value="1"/>
</dbReference>
<evidence type="ECO:0000256" key="3">
    <source>
        <dbReference type="ARBA" id="ARBA00022692"/>
    </source>
</evidence>
<feature type="signal peptide" evidence="8">
    <location>
        <begin position="1"/>
        <end position="16"/>
    </location>
</feature>
<keyword evidence="3 7" id="KW-0812">Transmembrane</keyword>
<dbReference type="EMBL" id="MU842910">
    <property type="protein sequence ID" value="KAK2026624.1"/>
    <property type="molecule type" value="Genomic_DNA"/>
</dbReference>
<evidence type="ECO:0000256" key="7">
    <source>
        <dbReference type="SAM" id="Phobius"/>
    </source>
</evidence>
<evidence type="ECO:0000256" key="5">
    <source>
        <dbReference type="ARBA" id="ARBA00022989"/>
    </source>
</evidence>
<feature type="domain" description="Cytochrome b561" evidence="9">
    <location>
        <begin position="265"/>
        <end position="384"/>
    </location>
</feature>
<dbReference type="SMART" id="SM00665">
    <property type="entry name" value="B561"/>
    <property type="match status" value="1"/>
</dbReference>
<feature type="transmembrane region" description="Helical" evidence="7">
    <location>
        <begin position="265"/>
        <end position="285"/>
    </location>
</feature>
<feature type="non-terminal residue" evidence="10">
    <location>
        <position position="462"/>
    </location>
</feature>
<protein>
    <submittedName>
        <fullName evidence="10">CBD9-like protein</fullName>
    </submittedName>
</protein>
<evidence type="ECO:0000256" key="6">
    <source>
        <dbReference type="ARBA" id="ARBA00023136"/>
    </source>
</evidence>
<dbReference type="Gene3D" id="2.60.40.1210">
    <property type="entry name" value="Cellobiose dehydrogenase, cytochrome domain"/>
    <property type="match status" value="1"/>
</dbReference>
<dbReference type="InterPro" id="IPR006593">
    <property type="entry name" value="Cyt_b561/ferric_Rdtase_TM"/>
</dbReference>
<evidence type="ECO:0000256" key="2">
    <source>
        <dbReference type="ARBA" id="ARBA00022448"/>
    </source>
</evidence>
<feature type="transmembrane region" description="Helical" evidence="7">
    <location>
        <begin position="367"/>
        <end position="387"/>
    </location>
</feature>
<reference evidence="10" key="1">
    <citation type="submission" date="2021-06" db="EMBL/GenBank/DDBJ databases">
        <title>Comparative genomics, transcriptomics and evolutionary studies reveal genomic signatures of adaptation to plant cell wall in hemibiotrophic fungi.</title>
        <authorList>
            <consortium name="DOE Joint Genome Institute"/>
            <person name="Baroncelli R."/>
            <person name="Diaz J.F."/>
            <person name="Benocci T."/>
            <person name="Peng M."/>
            <person name="Battaglia E."/>
            <person name="Haridas S."/>
            <person name="Andreopoulos W."/>
            <person name="Labutti K."/>
            <person name="Pangilinan J."/>
            <person name="Floch G.L."/>
            <person name="Makela M.R."/>
            <person name="Henrissat B."/>
            <person name="Grigoriev I.V."/>
            <person name="Crouch J.A."/>
            <person name="De Vries R.P."/>
            <person name="Sukno S.A."/>
            <person name="Thon M.R."/>
        </authorList>
    </citation>
    <scope>NUCLEOTIDE SEQUENCE</scope>
    <source>
        <strain evidence="10">MAFF235873</strain>
    </source>
</reference>